<dbReference type="Proteomes" id="UP000281406">
    <property type="component" value="Unassembled WGS sequence"/>
</dbReference>
<name>A0A3N0XJV6_ANAGA</name>
<dbReference type="EMBL" id="RJVU01071460">
    <property type="protein sequence ID" value="ROI46924.1"/>
    <property type="molecule type" value="Genomic_DNA"/>
</dbReference>
<evidence type="ECO:0000256" key="1">
    <source>
        <dbReference type="SAM" id="MobiDB-lite"/>
    </source>
</evidence>
<feature type="compositionally biased region" description="Basic and acidic residues" evidence="1">
    <location>
        <begin position="8"/>
        <end position="24"/>
    </location>
</feature>
<evidence type="ECO:0000313" key="2">
    <source>
        <dbReference type="EMBL" id="ROI46924.1"/>
    </source>
</evidence>
<evidence type="ECO:0000313" key="3">
    <source>
        <dbReference type="Proteomes" id="UP000281406"/>
    </source>
</evidence>
<feature type="region of interest" description="Disordered" evidence="1">
    <location>
        <begin position="1"/>
        <end position="63"/>
    </location>
</feature>
<gene>
    <name evidence="2" type="ORF">DPX16_22649</name>
</gene>
<dbReference type="OrthoDB" id="8446971at2759"/>
<comment type="caution">
    <text evidence="2">The sequence shown here is derived from an EMBL/GenBank/DDBJ whole genome shotgun (WGS) entry which is preliminary data.</text>
</comment>
<reference evidence="2 3" key="1">
    <citation type="submission" date="2018-10" db="EMBL/GenBank/DDBJ databases">
        <title>Genome assembly for a Yunnan-Guizhou Plateau 3E fish, Anabarilius grahami (Regan), and its evolutionary and genetic applications.</title>
        <authorList>
            <person name="Jiang W."/>
        </authorList>
    </citation>
    <scope>NUCLEOTIDE SEQUENCE [LARGE SCALE GENOMIC DNA]</scope>
    <source>
        <strain evidence="2">AG-KIZ</strain>
        <tissue evidence="2">Muscle</tissue>
    </source>
</reference>
<organism evidence="2 3">
    <name type="scientific">Anabarilius grahami</name>
    <name type="common">Kanglang fish</name>
    <name type="synonym">Barilius grahami</name>
    <dbReference type="NCBI Taxonomy" id="495550"/>
    <lineage>
        <taxon>Eukaryota</taxon>
        <taxon>Metazoa</taxon>
        <taxon>Chordata</taxon>
        <taxon>Craniata</taxon>
        <taxon>Vertebrata</taxon>
        <taxon>Euteleostomi</taxon>
        <taxon>Actinopterygii</taxon>
        <taxon>Neopterygii</taxon>
        <taxon>Teleostei</taxon>
        <taxon>Ostariophysi</taxon>
        <taxon>Cypriniformes</taxon>
        <taxon>Xenocyprididae</taxon>
        <taxon>Xenocypridinae</taxon>
        <taxon>Xenocypridinae incertae sedis</taxon>
        <taxon>Anabarilius</taxon>
    </lineage>
</organism>
<accession>A0A3N0XJV6</accession>
<keyword evidence="3" id="KW-1185">Reference proteome</keyword>
<dbReference type="AlphaFoldDB" id="A0A3N0XJV6"/>
<feature type="compositionally biased region" description="Polar residues" evidence="1">
    <location>
        <begin position="165"/>
        <end position="178"/>
    </location>
</feature>
<sequence length="234" mass="25701">MKRWLLSSKEKEKGAEMPADERAGSAENAEGREEDEPPGLPSTSGRAARQTHAPQTDHPSSKARKYREEYINYGFTCIVINQVTHNLQLLLLSPDKNIACGTCGVWKVTGVRSHASLTRNIMAVIDKPEGQSTHVSHKERDPANNESRSNREQGLRRARMAEEPQVSSTGRSGSQRTHISVSTQHCCGTGIFAPSKEGSKVASSVAPCRFAVSRHRAGHTSDGVWVPCRCRCRL</sequence>
<proteinExistence type="predicted"/>
<feature type="compositionally biased region" description="Basic and acidic residues" evidence="1">
    <location>
        <begin position="136"/>
        <end position="162"/>
    </location>
</feature>
<feature type="region of interest" description="Disordered" evidence="1">
    <location>
        <begin position="125"/>
        <end position="178"/>
    </location>
</feature>
<protein>
    <submittedName>
        <fullName evidence="2">Uncharacterized protein</fullName>
    </submittedName>
</protein>